<dbReference type="Pfam" id="PF02518">
    <property type="entry name" value="HATPase_c"/>
    <property type="match status" value="1"/>
</dbReference>
<dbReference type="PANTHER" id="PTHR43547:SF2">
    <property type="entry name" value="HYBRID SIGNAL TRANSDUCTION HISTIDINE KINASE C"/>
    <property type="match status" value="1"/>
</dbReference>
<evidence type="ECO:0000256" key="3">
    <source>
        <dbReference type="ARBA" id="ARBA00022553"/>
    </source>
</evidence>
<comment type="catalytic activity">
    <reaction evidence="1">
        <text>ATP + protein L-histidine = ADP + protein N-phospho-L-histidine.</text>
        <dbReference type="EC" id="2.7.13.3"/>
    </reaction>
</comment>
<dbReference type="Pfam" id="PF00072">
    <property type="entry name" value="Response_reg"/>
    <property type="match status" value="1"/>
</dbReference>
<evidence type="ECO:0000313" key="8">
    <source>
        <dbReference type="Proteomes" id="UP000028725"/>
    </source>
</evidence>
<dbReference type="EC" id="2.7.13.3" evidence="2"/>
<reference evidence="7 8" key="1">
    <citation type="submission" date="2014-04" db="EMBL/GenBank/DDBJ databases">
        <title>Genome assembly of Hyalangium minutum DSM 14724.</title>
        <authorList>
            <person name="Sharma G."/>
            <person name="Subramanian S."/>
        </authorList>
    </citation>
    <scope>NUCLEOTIDE SEQUENCE [LARGE SCALE GENOMIC DNA]</scope>
    <source>
        <strain evidence="7 8">DSM 14724</strain>
    </source>
</reference>
<dbReference type="SUPFAM" id="SSF52172">
    <property type="entry name" value="CheY-like"/>
    <property type="match status" value="1"/>
</dbReference>
<organism evidence="7 8">
    <name type="scientific">Hyalangium minutum</name>
    <dbReference type="NCBI Taxonomy" id="394096"/>
    <lineage>
        <taxon>Bacteria</taxon>
        <taxon>Pseudomonadati</taxon>
        <taxon>Myxococcota</taxon>
        <taxon>Myxococcia</taxon>
        <taxon>Myxococcales</taxon>
        <taxon>Cystobacterineae</taxon>
        <taxon>Archangiaceae</taxon>
        <taxon>Hyalangium</taxon>
    </lineage>
</organism>
<evidence type="ECO:0000256" key="4">
    <source>
        <dbReference type="PROSITE-ProRule" id="PRU00169"/>
    </source>
</evidence>
<evidence type="ECO:0000259" key="5">
    <source>
        <dbReference type="PROSITE" id="PS50109"/>
    </source>
</evidence>
<comment type="caution">
    <text evidence="7">The sequence shown here is derived from an EMBL/GenBank/DDBJ whole genome shotgun (WGS) entry which is preliminary data.</text>
</comment>
<dbReference type="InterPro" id="IPR001789">
    <property type="entry name" value="Sig_transdc_resp-reg_receiver"/>
</dbReference>
<dbReference type="InterPro" id="IPR003661">
    <property type="entry name" value="HisK_dim/P_dom"/>
</dbReference>
<keyword evidence="3 4" id="KW-0597">Phosphoprotein</keyword>
<dbReference type="InterPro" id="IPR011006">
    <property type="entry name" value="CheY-like_superfamily"/>
</dbReference>
<dbReference type="SMART" id="SM00448">
    <property type="entry name" value="REC"/>
    <property type="match status" value="1"/>
</dbReference>
<accession>A0A085WC49</accession>
<keyword evidence="8" id="KW-1185">Reference proteome</keyword>
<dbReference type="PROSITE" id="PS50110">
    <property type="entry name" value="RESPONSE_REGULATORY"/>
    <property type="match status" value="1"/>
</dbReference>
<feature type="modified residue" description="4-aspartylphosphate" evidence="4">
    <location>
        <position position="49"/>
    </location>
</feature>
<dbReference type="PANTHER" id="PTHR43547">
    <property type="entry name" value="TWO-COMPONENT HISTIDINE KINASE"/>
    <property type="match status" value="1"/>
</dbReference>
<dbReference type="PRINTS" id="PR00344">
    <property type="entry name" value="BCTRLSENSOR"/>
</dbReference>
<dbReference type="Gene3D" id="1.10.287.130">
    <property type="match status" value="1"/>
</dbReference>
<dbReference type="InterPro" id="IPR004358">
    <property type="entry name" value="Sig_transdc_His_kin-like_C"/>
</dbReference>
<evidence type="ECO:0000256" key="2">
    <source>
        <dbReference type="ARBA" id="ARBA00012438"/>
    </source>
</evidence>
<dbReference type="Gene3D" id="3.40.50.2300">
    <property type="match status" value="1"/>
</dbReference>
<proteinExistence type="predicted"/>
<dbReference type="EMBL" id="JMCB01000012">
    <property type="protein sequence ID" value="KFE65262.1"/>
    <property type="molecule type" value="Genomic_DNA"/>
</dbReference>
<dbReference type="CDD" id="cd00082">
    <property type="entry name" value="HisKA"/>
    <property type="match status" value="1"/>
</dbReference>
<dbReference type="GO" id="GO:0000155">
    <property type="term" value="F:phosphorelay sensor kinase activity"/>
    <property type="evidence" value="ECO:0007669"/>
    <property type="project" value="InterPro"/>
</dbReference>
<dbReference type="SMART" id="SM00387">
    <property type="entry name" value="HATPase_c"/>
    <property type="match status" value="1"/>
</dbReference>
<dbReference type="InterPro" id="IPR005467">
    <property type="entry name" value="His_kinase_dom"/>
</dbReference>
<dbReference type="Proteomes" id="UP000028725">
    <property type="component" value="Unassembled WGS sequence"/>
</dbReference>
<protein>
    <recommendedName>
        <fullName evidence="2">histidine kinase</fullName>
        <ecNumber evidence="2">2.7.13.3</ecNumber>
    </recommendedName>
</protein>
<evidence type="ECO:0000256" key="1">
    <source>
        <dbReference type="ARBA" id="ARBA00000085"/>
    </source>
</evidence>
<dbReference type="AlphaFoldDB" id="A0A085WC49"/>
<evidence type="ECO:0000259" key="6">
    <source>
        <dbReference type="PROSITE" id="PS50110"/>
    </source>
</evidence>
<gene>
    <name evidence="7" type="ORF">DB31_1378</name>
</gene>
<evidence type="ECO:0000313" key="7">
    <source>
        <dbReference type="EMBL" id="KFE65262.1"/>
    </source>
</evidence>
<sequence>MLIVDDDTASRSTVAALLSPLRYRLRFAASGEEALASVEEEIPDLVLMDVMMPGLDGFEVCRRMRALLQEVSIPIVLVTALDARKDIVRGLEAGADDFLPKPVHGAELRARVRNLLKVRAYYQLLATQRDSALATVDVLRQQVLQADRLATLGTFAAGVSHELNNIAQVLRSALESPFAPRDGSAEARADVQSNREALTHVSNHLTELARTILRIARPTGAELQEADLCQTLREVRDMLRLTGRTRHAQVVLVLPQQPCRIRANPVHAQQVFLNLISNAADAVVDAPSPFIEAGVQAGPEGRLEAWVRDNGPGIPSELRTRIFEPFFTTKPVGAGTGLGLPVVKQIVESWGGKIHVQESIGRGTRMVIDLPVAPASASPRASP</sequence>
<dbReference type="PROSITE" id="PS50109">
    <property type="entry name" value="HIS_KIN"/>
    <property type="match status" value="1"/>
</dbReference>
<dbReference type="InterPro" id="IPR003594">
    <property type="entry name" value="HATPase_dom"/>
</dbReference>
<dbReference type="InterPro" id="IPR036890">
    <property type="entry name" value="HATPase_C_sf"/>
</dbReference>
<dbReference type="STRING" id="394096.DB31_1378"/>
<dbReference type="Gene3D" id="3.30.565.10">
    <property type="entry name" value="Histidine kinase-like ATPase, C-terminal domain"/>
    <property type="match status" value="1"/>
</dbReference>
<name>A0A085WC49_9BACT</name>
<dbReference type="SUPFAM" id="SSF55874">
    <property type="entry name" value="ATPase domain of HSP90 chaperone/DNA topoisomerase II/histidine kinase"/>
    <property type="match status" value="1"/>
</dbReference>
<feature type="domain" description="Histidine kinase" evidence="5">
    <location>
        <begin position="158"/>
        <end position="374"/>
    </location>
</feature>
<feature type="domain" description="Response regulatory" evidence="6">
    <location>
        <begin position="1"/>
        <end position="116"/>
    </location>
</feature>